<name>A0A5P8FSG0_9CAUD</name>
<sequence>MNEMIIWEDLSPADKLAIKALSTRNFSLFLKIWFQIIQGEKLMWNWHHSYFCRTSIIPATTNSMTAKIKPPGPDIHKIVNIIKIINFISV</sequence>
<proteinExistence type="predicted"/>
<dbReference type="EMBL" id="MN379832">
    <property type="protein sequence ID" value="QFQ33325.1"/>
    <property type="molecule type" value="Genomic_DNA"/>
</dbReference>
<organism evidence="1 2">
    <name type="scientific">Klebsiella phage KL</name>
    <dbReference type="NCBI Taxonomy" id="2608376"/>
    <lineage>
        <taxon>Viruses</taxon>
        <taxon>Duplodnaviria</taxon>
        <taxon>Heunggongvirae</taxon>
        <taxon>Uroviricota</taxon>
        <taxon>Caudoviricetes</taxon>
        <taxon>Drexlerviridae</taxon>
        <taxon>Webervirus</taxon>
        <taxon>Webervirus KL</taxon>
    </lineage>
</organism>
<accession>A0A5P8FSG0</accession>
<keyword evidence="2" id="KW-1185">Reference proteome</keyword>
<reference evidence="1 2" key="1">
    <citation type="submission" date="2019-10" db="EMBL/GenBank/DDBJ databases">
        <title>K. pneumoniae NDM1+ phage KL.</title>
        <authorList>
            <person name="Battacharjee A.S."/>
            <person name="Islam M.I."/>
        </authorList>
    </citation>
    <scope>NUCLEOTIDE SEQUENCE [LARGE SCALE GENOMIC DNA]</scope>
</reference>
<dbReference type="Proteomes" id="UP000326703">
    <property type="component" value="Segment"/>
</dbReference>
<gene>
    <name evidence="1" type="ORF">KL_13</name>
</gene>
<evidence type="ECO:0000313" key="1">
    <source>
        <dbReference type="EMBL" id="QFQ33325.1"/>
    </source>
</evidence>
<protein>
    <submittedName>
        <fullName evidence="1">Terminase large subunit</fullName>
    </submittedName>
</protein>
<evidence type="ECO:0000313" key="2">
    <source>
        <dbReference type="Proteomes" id="UP000326703"/>
    </source>
</evidence>